<proteinExistence type="predicted"/>
<organism evidence="2 3">
    <name type="scientific">Flagellimonas pelagia</name>
    <dbReference type="NCBI Taxonomy" id="2306998"/>
    <lineage>
        <taxon>Bacteria</taxon>
        <taxon>Pseudomonadati</taxon>
        <taxon>Bacteroidota</taxon>
        <taxon>Flavobacteriia</taxon>
        <taxon>Flavobacteriales</taxon>
        <taxon>Flavobacteriaceae</taxon>
        <taxon>Flagellimonas</taxon>
    </lineage>
</organism>
<evidence type="ECO:0000313" key="2">
    <source>
        <dbReference type="EMBL" id="RIV45416.1"/>
    </source>
</evidence>
<keyword evidence="1" id="KW-1133">Transmembrane helix</keyword>
<gene>
    <name evidence="2" type="ORF">D2V05_07570</name>
</gene>
<keyword evidence="1" id="KW-0472">Membrane</keyword>
<reference evidence="2 3" key="1">
    <citation type="submission" date="2018-08" db="EMBL/GenBank/DDBJ databases">
        <title>Proposal of Muricauda 72 sp.nov. and Muricauda NH166 sp.nov., isolated from seawater.</title>
        <authorList>
            <person name="Cheng H."/>
            <person name="Wu Y.-H."/>
            <person name="Guo L.-L."/>
            <person name="Xu X.-W."/>
        </authorList>
    </citation>
    <scope>NUCLEOTIDE SEQUENCE [LARGE SCALE GENOMIC DNA]</scope>
    <source>
        <strain evidence="2 3">72</strain>
    </source>
</reference>
<protein>
    <submittedName>
        <fullName evidence="2">Uncharacterized protein</fullName>
    </submittedName>
</protein>
<feature type="transmembrane region" description="Helical" evidence="1">
    <location>
        <begin position="33"/>
        <end position="54"/>
    </location>
</feature>
<dbReference type="EMBL" id="QXFI01000018">
    <property type="protein sequence ID" value="RIV45416.1"/>
    <property type="molecule type" value="Genomic_DNA"/>
</dbReference>
<dbReference type="Proteomes" id="UP000266691">
    <property type="component" value="Unassembled WGS sequence"/>
</dbReference>
<evidence type="ECO:0000313" key="3">
    <source>
        <dbReference type="Proteomes" id="UP000266691"/>
    </source>
</evidence>
<feature type="transmembrane region" description="Helical" evidence="1">
    <location>
        <begin position="7"/>
        <end position="27"/>
    </location>
</feature>
<sequence>MLSLFRLKIYMLAFLYYKSLLLVSAILNIVLFFIGFSFSTVLTIKLILLGFYFLRFLDIQSKRELIFYQNFGLSIVHLFFLSFVFDVILTFLIRWLFFLWS</sequence>
<feature type="transmembrane region" description="Helical" evidence="1">
    <location>
        <begin position="75"/>
        <end position="97"/>
    </location>
</feature>
<evidence type="ECO:0000256" key="1">
    <source>
        <dbReference type="SAM" id="Phobius"/>
    </source>
</evidence>
<accession>A0A3A1NIK3</accession>
<dbReference type="AlphaFoldDB" id="A0A3A1NIK3"/>
<name>A0A3A1NIK3_9FLAO</name>
<comment type="caution">
    <text evidence="2">The sequence shown here is derived from an EMBL/GenBank/DDBJ whole genome shotgun (WGS) entry which is preliminary data.</text>
</comment>
<keyword evidence="1" id="KW-0812">Transmembrane</keyword>